<evidence type="ECO:0000313" key="4">
    <source>
        <dbReference type="Proteomes" id="UP000053558"/>
    </source>
</evidence>
<feature type="region of interest" description="Disordered" evidence="1">
    <location>
        <begin position="471"/>
        <end position="542"/>
    </location>
</feature>
<dbReference type="GeneID" id="19198833"/>
<feature type="signal peptide" evidence="2">
    <location>
        <begin position="1"/>
        <end position="18"/>
    </location>
</feature>
<protein>
    <submittedName>
        <fullName evidence="3">Uncharacterized protein</fullName>
    </submittedName>
</protein>
<sequence length="542" mass="61258">MRVSLLYATCLLAVSVQASWFGSDPEYSKWSQPQLKAWLDLHGIQTPKSYSQKELHDLVASNWAHYSDQGKQYADASRDWTYDQYTKAQHSFNDLRDSSFDTWDESTLRQWLLEHGVVAPSGPREELVLLAKQRYRSYTDAASYYSSLAGASAGSAYSEATGAVYGASKSASSFAAQATNDAAQALDDTKDYVYSTWDDNKLRDYLEKKGVVEAKDTSTHSDLLRLMRDQYNKASDPVWESWSDSYMREWLIAHNLLEPSDTSSRSTLVGEMKKYYYGAPDYVWTSWDDSKLKAWLVDHGIIKSNAQKKRDELLKLLEENYTSSPETIWSAWSDSDIRKWLVQNNIVDEKTAAGKKRDQLIKLIQPKYHGVAASTTQYLAWPDARLRAYLRERGISEDALPTSRPGLLQETRIRWVQTQSRAETMYEKIAELVNSGVEATEEKIARIYELLTGTATEGAEYAEKKRDDAYGWGSEKKGQAEGYAKEKKGQAEGYTKEKKGKVEGYGKSKKGEAEGYAKSVKGEAKETGKKAGEKIKQTADEL</sequence>
<name>A0A5M3MCA9_CONPW</name>
<comment type="caution">
    <text evidence="3">The sequence shown here is derived from an EMBL/GenBank/DDBJ whole genome shotgun (WGS) entry which is preliminary data.</text>
</comment>
<dbReference type="AlphaFoldDB" id="A0A5M3MCA9"/>
<gene>
    <name evidence="3" type="ORF">CONPUDRAFT_110475</name>
</gene>
<keyword evidence="4" id="KW-1185">Reference proteome</keyword>
<dbReference type="RefSeq" id="XP_007773162.1">
    <property type="nucleotide sequence ID" value="XM_007774972.1"/>
</dbReference>
<accession>A0A5M3MCA9</accession>
<reference evidence="4" key="1">
    <citation type="journal article" date="2012" name="Science">
        <title>The Paleozoic origin of enzymatic lignin decomposition reconstructed from 31 fungal genomes.</title>
        <authorList>
            <person name="Floudas D."/>
            <person name="Binder M."/>
            <person name="Riley R."/>
            <person name="Barry K."/>
            <person name="Blanchette R.A."/>
            <person name="Henrissat B."/>
            <person name="Martinez A.T."/>
            <person name="Otillar R."/>
            <person name="Spatafora J.W."/>
            <person name="Yadav J.S."/>
            <person name="Aerts A."/>
            <person name="Benoit I."/>
            <person name="Boyd A."/>
            <person name="Carlson A."/>
            <person name="Copeland A."/>
            <person name="Coutinho P.M."/>
            <person name="de Vries R.P."/>
            <person name="Ferreira P."/>
            <person name="Findley K."/>
            <person name="Foster B."/>
            <person name="Gaskell J."/>
            <person name="Glotzer D."/>
            <person name="Gorecki P."/>
            <person name="Heitman J."/>
            <person name="Hesse C."/>
            <person name="Hori C."/>
            <person name="Igarashi K."/>
            <person name="Jurgens J.A."/>
            <person name="Kallen N."/>
            <person name="Kersten P."/>
            <person name="Kohler A."/>
            <person name="Kuees U."/>
            <person name="Kumar T.K.A."/>
            <person name="Kuo A."/>
            <person name="LaButti K."/>
            <person name="Larrondo L.F."/>
            <person name="Lindquist E."/>
            <person name="Ling A."/>
            <person name="Lombard V."/>
            <person name="Lucas S."/>
            <person name="Lundell T."/>
            <person name="Martin R."/>
            <person name="McLaughlin D.J."/>
            <person name="Morgenstern I."/>
            <person name="Morin E."/>
            <person name="Murat C."/>
            <person name="Nagy L.G."/>
            <person name="Nolan M."/>
            <person name="Ohm R.A."/>
            <person name="Patyshakuliyeva A."/>
            <person name="Rokas A."/>
            <person name="Ruiz-Duenas F.J."/>
            <person name="Sabat G."/>
            <person name="Salamov A."/>
            <person name="Samejima M."/>
            <person name="Schmutz J."/>
            <person name="Slot J.C."/>
            <person name="St John F."/>
            <person name="Stenlid J."/>
            <person name="Sun H."/>
            <person name="Sun S."/>
            <person name="Syed K."/>
            <person name="Tsang A."/>
            <person name="Wiebenga A."/>
            <person name="Young D."/>
            <person name="Pisabarro A."/>
            <person name="Eastwood D.C."/>
            <person name="Martin F."/>
            <person name="Cullen D."/>
            <person name="Grigoriev I.V."/>
            <person name="Hibbett D.S."/>
        </authorList>
    </citation>
    <scope>NUCLEOTIDE SEQUENCE [LARGE SCALE GENOMIC DNA]</scope>
    <source>
        <strain evidence="4">RWD-64-598 SS2</strain>
    </source>
</reference>
<evidence type="ECO:0000313" key="3">
    <source>
        <dbReference type="EMBL" id="EIW76838.1"/>
    </source>
</evidence>
<proteinExistence type="predicted"/>
<dbReference type="OMA" id="WTFDTWN"/>
<evidence type="ECO:0000256" key="1">
    <source>
        <dbReference type="SAM" id="MobiDB-lite"/>
    </source>
</evidence>
<evidence type="ECO:0000256" key="2">
    <source>
        <dbReference type="SAM" id="SignalP"/>
    </source>
</evidence>
<dbReference type="OrthoDB" id="2527403at2759"/>
<keyword evidence="2" id="KW-0732">Signal</keyword>
<dbReference type="EMBL" id="JH711585">
    <property type="protein sequence ID" value="EIW76838.1"/>
    <property type="molecule type" value="Genomic_DNA"/>
</dbReference>
<dbReference type="InterPro" id="IPR018803">
    <property type="entry name" value="Ish1/Msc1-like"/>
</dbReference>
<dbReference type="Proteomes" id="UP000053558">
    <property type="component" value="Unassembled WGS sequence"/>
</dbReference>
<dbReference type="KEGG" id="cput:CONPUDRAFT_110475"/>
<feature type="chain" id="PRO_5024300876" evidence="2">
    <location>
        <begin position="19"/>
        <end position="542"/>
    </location>
</feature>
<organism evidence="3 4">
    <name type="scientific">Coniophora puteana (strain RWD-64-598)</name>
    <name type="common">Brown rot fungus</name>
    <dbReference type="NCBI Taxonomy" id="741705"/>
    <lineage>
        <taxon>Eukaryota</taxon>
        <taxon>Fungi</taxon>
        <taxon>Dikarya</taxon>
        <taxon>Basidiomycota</taxon>
        <taxon>Agaricomycotina</taxon>
        <taxon>Agaricomycetes</taxon>
        <taxon>Agaricomycetidae</taxon>
        <taxon>Boletales</taxon>
        <taxon>Coniophorineae</taxon>
        <taxon>Coniophoraceae</taxon>
        <taxon>Coniophora</taxon>
    </lineage>
</organism>
<dbReference type="Pfam" id="PF10281">
    <property type="entry name" value="Ish1"/>
    <property type="match status" value="6"/>
</dbReference>